<dbReference type="InterPro" id="IPR001387">
    <property type="entry name" value="Cro/C1-type_HTH"/>
</dbReference>
<dbReference type="PROSITE" id="PS50943">
    <property type="entry name" value="HTH_CROC1"/>
    <property type="match status" value="1"/>
</dbReference>
<dbReference type="CDD" id="cd00093">
    <property type="entry name" value="HTH_XRE"/>
    <property type="match status" value="1"/>
</dbReference>
<evidence type="ECO:0000256" key="1">
    <source>
        <dbReference type="ARBA" id="ARBA00023125"/>
    </source>
</evidence>
<reference evidence="3 4" key="1">
    <citation type="submission" date="2015-11" db="EMBL/GenBank/DDBJ databases">
        <title>Description and complete genome sequence of a novel strain predominating in hypersaline microbial mats and representing a new family of the Bacteriodetes phylum.</title>
        <authorList>
            <person name="Spring S."/>
            <person name="Bunk B."/>
            <person name="Sproer C."/>
            <person name="Klenk H.-P."/>
        </authorList>
    </citation>
    <scope>NUCLEOTIDE SEQUENCE [LARGE SCALE GENOMIC DNA]</scope>
    <source>
        <strain evidence="3 4">L21-Spi-D4</strain>
    </source>
</reference>
<evidence type="ECO:0000259" key="2">
    <source>
        <dbReference type="PROSITE" id="PS50943"/>
    </source>
</evidence>
<evidence type="ECO:0000313" key="3">
    <source>
        <dbReference type="EMBL" id="ALO17249.1"/>
    </source>
</evidence>
<dbReference type="GO" id="GO:0003677">
    <property type="term" value="F:DNA binding"/>
    <property type="evidence" value="ECO:0007669"/>
    <property type="project" value="UniProtKB-KW"/>
</dbReference>
<keyword evidence="1" id="KW-0238">DNA-binding</keyword>
<dbReference type="OrthoDB" id="1041855at2"/>
<dbReference type="STRING" id="1307839.L21SP5_03648"/>
<feature type="domain" description="HTH cro/C1-type" evidence="2">
    <location>
        <begin position="38"/>
        <end position="92"/>
    </location>
</feature>
<dbReference type="RefSeq" id="WP_057954551.1">
    <property type="nucleotide sequence ID" value="NZ_CP013118.1"/>
</dbReference>
<organism evidence="3 4">
    <name type="scientific">Salinivirga cyanobacteriivorans</name>
    <dbReference type="NCBI Taxonomy" id="1307839"/>
    <lineage>
        <taxon>Bacteria</taxon>
        <taxon>Pseudomonadati</taxon>
        <taxon>Bacteroidota</taxon>
        <taxon>Bacteroidia</taxon>
        <taxon>Bacteroidales</taxon>
        <taxon>Salinivirgaceae</taxon>
        <taxon>Salinivirga</taxon>
    </lineage>
</organism>
<dbReference type="SMART" id="SM00530">
    <property type="entry name" value="HTH_XRE"/>
    <property type="match status" value="1"/>
</dbReference>
<sequence>MKTYSLENLTDKYVGKRGTKERDQFEFELKLDILGDMIKKARKERKLTQEQLGRLVGVQKAQISKIENNAKDVRFSTILRVFEALKATVKMTVNFDSDKLEIA</sequence>
<dbReference type="PANTHER" id="PTHR46558">
    <property type="entry name" value="TRACRIPTIONAL REGULATORY PROTEIN-RELATED-RELATED"/>
    <property type="match status" value="1"/>
</dbReference>
<name>A0A0S2I4J7_9BACT</name>
<dbReference type="Proteomes" id="UP000064893">
    <property type="component" value="Chromosome"/>
</dbReference>
<keyword evidence="4" id="KW-1185">Reference proteome</keyword>
<dbReference type="Pfam" id="PF01381">
    <property type="entry name" value="HTH_3"/>
    <property type="match status" value="1"/>
</dbReference>
<dbReference type="EMBL" id="CP013118">
    <property type="protein sequence ID" value="ALO17249.1"/>
    <property type="molecule type" value="Genomic_DNA"/>
</dbReference>
<gene>
    <name evidence="3" type="ORF">L21SP5_03648</name>
</gene>
<dbReference type="PANTHER" id="PTHR46558:SF4">
    <property type="entry name" value="DNA-BIDING PHAGE PROTEIN"/>
    <property type="match status" value="1"/>
</dbReference>
<evidence type="ECO:0000313" key="4">
    <source>
        <dbReference type="Proteomes" id="UP000064893"/>
    </source>
</evidence>
<proteinExistence type="predicted"/>
<dbReference type="AlphaFoldDB" id="A0A0S2I4J7"/>
<protein>
    <submittedName>
        <fullName evidence="3">Antitoxin HipB</fullName>
    </submittedName>
</protein>
<dbReference type="InterPro" id="IPR010982">
    <property type="entry name" value="Lambda_DNA-bd_dom_sf"/>
</dbReference>
<dbReference type="SUPFAM" id="SSF47413">
    <property type="entry name" value="lambda repressor-like DNA-binding domains"/>
    <property type="match status" value="1"/>
</dbReference>
<dbReference type="KEGG" id="blq:L21SP5_03648"/>
<dbReference type="Gene3D" id="1.10.260.40">
    <property type="entry name" value="lambda repressor-like DNA-binding domains"/>
    <property type="match status" value="1"/>
</dbReference>
<accession>A0A0S2I4J7</accession>
<dbReference type="PATRIC" id="fig|1307839.3.peg.3902"/>